<evidence type="ECO:0000256" key="1">
    <source>
        <dbReference type="ARBA" id="ARBA00022801"/>
    </source>
</evidence>
<dbReference type="InterPro" id="IPR051540">
    <property type="entry name" value="S-2-haloacid_dehalogenase"/>
</dbReference>
<gene>
    <name evidence="2" type="ORF">PY092_15170</name>
</gene>
<dbReference type="InterPro" id="IPR023198">
    <property type="entry name" value="PGP-like_dom2"/>
</dbReference>
<protein>
    <submittedName>
        <fullName evidence="2">HAD hydrolase-like protein</fullName>
    </submittedName>
</protein>
<dbReference type="Gene3D" id="3.40.50.1000">
    <property type="entry name" value="HAD superfamily/HAD-like"/>
    <property type="match status" value="1"/>
</dbReference>
<proteinExistence type="predicted"/>
<dbReference type="RefSeq" id="WP_275616655.1">
    <property type="nucleotide sequence ID" value="NZ_JARFVB010000012.1"/>
</dbReference>
<dbReference type="SFLD" id="SFLDG01129">
    <property type="entry name" value="C1.5:_HAD__Beta-PGM__Phosphata"/>
    <property type="match status" value="1"/>
</dbReference>
<dbReference type="SFLD" id="SFLDS00003">
    <property type="entry name" value="Haloacid_Dehalogenase"/>
    <property type="match status" value="1"/>
</dbReference>
<keyword evidence="1" id="KW-0378">Hydrolase</keyword>
<accession>A0ABT5Y231</accession>
<dbReference type="Pfam" id="PF00702">
    <property type="entry name" value="Hydrolase"/>
    <property type="match status" value="1"/>
</dbReference>
<dbReference type="SUPFAM" id="SSF56784">
    <property type="entry name" value="HAD-like"/>
    <property type="match status" value="1"/>
</dbReference>
<comment type="caution">
    <text evidence="2">The sequence shown here is derived from an EMBL/GenBank/DDBJ whole genome shotgun (WGS) entry which is preliminary data.</text>
</comment>
<dbReference type="Gene3D" id="1.10.150.240">
    <property type="entry name" value="Putative phosphatase, domain 2"/>
    <property type="match status" value="1"/>
</dbReference>
<keyword evidence="3" id="KW-1185">Reference proteome</keyword>
<organism evidence="2 3">
    <name type="scientific">Flagellimonas yonaguniensis</name>
    <dbReference type="NCBI Taxonomy" id="3031325"/>
    <lineage>
        <taxon>Bacteria</taxon>
        <taxon>Pseudomonadati</taxon>
        <taxon>Bacteroidota</taxon>
        <taxon>Flavobacteriia</taxon>
        <taxon>Flavobacteriales</taxon>
        <taxon>Flavobacteriaceae</taxon>
        <taxon>Flagellimonas</taxon>
    </lineage>
</organism>
<evidence type="ECO:0000313" key="2">
    <source>
        <dbReference type="EMBL" id="MDF0717504.1"/>
    </source>
</evidence>
<name>A0ABT5Y231_9FLAO</name>
<dbReference type="EMBL" id="JARFVB010000012">
    <property type="protein sequence ID" value="MDF0717504.1"/>
    <property type="molecule type" value="Genomic_DNA"/>
</dbReference>
<sequence>MEVDFSNIKTIGFDADDTLWVNETYFRDTEEKFAELLDGYETKNKIDQELFKMEMANLETYGYGIKGFMLSMIESALDLSNNEISQETIGEILNLGKKMISHPVELLDGVEEVLSQLVGKYRLIVLTKGDLLDQERKLEKSGLSQYFHHVEVLSDKKESNYQNLLEHLDIDVNEFLMIGNSLKSDVLPILNIGAKAVHVPFHTTWVHEMVSEDEMVNNHLKLNSLKDILKYLDN</sequence>
<dbReference type="InterPro" id="IPR023214">
    <property type="entry name" value="HAD_sf"/>
</dbReference>
<dbReference type="PANTHER" id="PTHR43316">
    <property type="entry name" value="HYDROLASE, HALOACID DELAHOGENASE-RELATED"/>
    <property type="match status" value="1"/>
</dbReference>
<dbReference type="InterPro" id="IPR036412">
    <property type="entry name" value="HAD-like_sf"/>
</dbReference>
<dbReference type="PANTHER" id="PTHR43316:SF8">
    <property type="entry name" value="HAD FAMILY HYDROLASE"/>
    <property type="match status" value="1"/>
</dbReference>
<reference evidence="2 3" key="1">
    <citation type="submission" date="2023-03" db="EMBL/GenBank/DDBJ databases">
        <title>Muricauda XX sp. nov. and Muricauda XXX sp. nov., two novel species isolated from Okinawa Trough.</title>
        <authorList>
            <person name="Cao W."/>
            <person name="Deng X."/>
        </authorList>
    </citation>
    <scope>NUCLEOTIDE SEQUENCE [LARGE SCALE GENOMIC DNA]</scope>
    <source>
        <strain evidence="2 3">334s03</strain>
    </source>
</reference>
<dbReference type="Proteomes" id="UP001221366">
    <property type="component" value="Unassembled WGS sequence"/>
</dbReference>
<evidence type="ECO:0000313" key="3">
    <source>
        <dbReference type="Proteomes" id="UP001221366"/>
    </source>
</evidence>